<dbReference type="GO" id="GO:0006605">
    <property type="term" value="P:protein targeting"/>
    <property type="evidence" value="ECO:0007669"/>
    <property type="project" value="InterPro"/>
</dbReference>
<dbReference type="InterPro" id="IPR000185">
    <property type="entry name" value="SecA"/>
</dbReference>
<dbReference type="Pfam" id="PF07517">
    <property type="entry name" value="SecA_DEAD"/>
    <property type="match status" value="1"/>
</dbReference>
<proteinExistence type="predicted"/>
<dbReference type="GO" id="GO:0017038">
    <property type="term" value="P:protein import"/>
    <property type="evidence" value="ECO:0007669"/>
    <property type="project" value="InterPro"/>
</dbReference>
<dbReference type="Gene3D" id="3.40.50.300">
    <property type="entry name" value="P-loop containing nucleotide triphosphate hydrolases"/>
    <property type="match status" value="2"/>
</dbReference>
<evidence type="ECO:0000256" key="1">
    <source>
        <dbReference type="SAM" id="MobiDB-lite"/>
    </source>
</evidence>
<accession>A0A813GKY2</accession>
<dbReference type="PANTHER" id="PTHR30612">
    <property type="entry name" value="SECA INNER MEMBRANE COMPONENT OF SEC PROTEIN SECRETION SYSTEM"/>
    <property type="match status" value="1"/>
</dbReference>
<dbReference type="Pfam" id="PF00226">
    <property type="entry name" value="DnaJ"/>
    <property type="match status" value="1"/>
</dbReference>
<name>A0A813GKY2_POLGL</name>
<evidence type="ECO:0000259" key="2">
    <source>
        <dbReference type="PROSITE" id="PS50076"/>
    </source>
</evidence>
<feature type="region of interest" description="Disordered" evidence="1">
    <location>
        <begin position="2216"/>
        <end position="2236"/>
    </location>
</feature>
<dbReference type="InterPro" id="IPR001623">
    <property type="entry name" value="DnaJ_domain"/>
</dbReference>
<dbReference type="PANTHER" id="PTHR30612:SF0">
    <property type="entry name" value="CHLOROPLAST PROTEIN-TRANSPORTING ATPASE"/>
    <property type="match status" value="1"/>
</dbReference>
<dbReference type="InterPro" id="IPR011115">
    <property type="entry name" value="SecA_DEAD"/>
</dbReference>
<dbReference type="CDD" id="cd06257">
    <property type="entry name" value="DnaJ"/>
    <property type="match status" value="1"/>
</dbReference>
<dbReference type="SUPFAM" id="SSF46565">
    <property type="entry name" value="Chaperone J-domain"/>
    <property type="match status" value="1"/>
</dbReference>
<organism evidence="3 4">
    <name type="scientific">Polarella glacialis</name>
    <name type="common">Dinoflagellate</name>
    <dbReference type="NCBI Taxonomy" id="89957"/>
    <lineage>
        <taxon>Eukaryota</taxon>
        <taxon>Sar</taxon>
        <taxon>Alveolata</taxon>
        <taxon>Dinophyceae</taxon>
        <taxon>Suessiales</taxon>
        <taxon>Suessiaceae</taxon>
        <taxon>Polarella</taxon>
    </lineage>
</organism>
<evidence type="ECO:0000313" key="4">
    <source>
        <dbReference type="Proteomes" id="UP000626109"/>
    </source>
</evidence>
<dbReference type="GO" id="GO:0016020">
    <property type="term" value="C:membrane"/>
    <property type="evidence" value="ECO:0007669"/>
    <property type="project" value="InterPro"/>
</dbReference>
<comment type="caution">
    <text evidence="3">The sequence shown here is derived from an EMBL/GenBank/DDBJ whole genome shotgun (WGS) entry which is preliminary data.</text>
</comment>
<evidence type="ECO:0000313" key="3">
    <source>
        <dbReference type="EMBL" id="CAE8623335.1"/>
    </source>
</evidence>
<feature type="domain" description="J" evidence="2">
    <location>
        <begin position="1643"/>
        <end position="1704"/>
    </location>
</feature>
<dbReference type="Proteomes" id="UP000626109">
    <property type="component" value="Unassembled WGS sequence"/>
</dbReference>
<dbReference type="InterPro" id="IPR027417">
    <property type="entry name" value="P-loop_NTPase"/>
</dbReference>
<sequence>MSPPGSSGENCPAQADGDLGSWFLVPVVSVREAASEDELGAENEVQPTKQHHWTLLAGTAPLDAKHQEVEGDYFRLSDEEDEDGGGVGSLSVSSQSLFDLSLLASLIQSADVAIQQVQGRNVVILVGNTGTGKSTFVHFLAGCQLQRRPYKQGSSLKRWVYEAAQSLDDFRIGHDLQSETKHIMPFEREDSGVVYLDSPGYEDTAGPEVDFATSISYQKVAATCGQLRFLVLVSCASFLDNRGGAIRSLAKLLSSLVHGFDTHKLAFSFLFTHVHLLADSHHLPTDRPEGEYLAIAKEKVAALLSETLEGTDKKDKQSRDILRWLMKCAKKGFPFLDVFHPELSDREVLIAAIENFQVEGKAGYALGSTSDNQPANVVRCGMTQKMDSKIRIELHRCLEALSHHVNSEDFPEARAKFLAIGSLLEHAPLDCMQEAWQKAVLAVQMKQLMMEKAAYDLVEQGTSDDADFSVVQAERAIQCIKQVQTCEQLCSMGKHVPHSVKEGTLVGSASKDLHSHLTSSLASLVQRLCSDFSLERSCTALPSFKQARLQVSKLSAWSLAWFEGQADVADLCAKAGIYINSYVKFSLSEARNLCRAEGAEVEEEPSRAIAGVVRIAHLCDHLSFLGSLGLQDDSNLLAVKEACAISLERLRQSVAKAVTEGIKALSRAEQVYCFEAGDASVEKGQQLFEDQASLQAFRRHAEHVEVLSTTLSSWLATGGSIMALGDVTAYMEAAQKQLQEGAVDELTSLSLQVRRALRLRELQLVEAPLLAMARLQQCALTQRQLCTGGCQALCDEARHAAESEVRVLAHSLSDLSEQLLEGRQGLPLRYPELLRGLQGCLWLDAMLSSEQQFVATALSVLCMRHASFLEAACREVQSALQGYLADSPQLPDETCRSQQLGELQAVWVRASGGLAELQEVDPAVTEVQTRLEQTVQGLIASWRSSREDQLCDSPGVPRSFPCSLEELRSLPAQSMDDILRSHRELQFMRPAMVELQTIAAWAADCSEHCSGIIEEMQPSAGLCLTKYSVMTILATWEGQGLHVLLGQLPSLAKLRKVTRQEIEARADAIRAMMRGALDSVKESEVAAAIRELEESRQLDALLEGCPSREIDGLSQLLAARREDVGPEVRAGLAAFSFQGFREQLEPKDPKDEAECQRCQLRLDLVKRRVEARIAETEQRIGSGPEAVRNIAELDSAAKEVGDVLSAGTLLDVGKEVERLTESCRTHFRGLLNQLEHDVDKRNYGGILEKEGEADAYLLATDTLQSNLSKSKAKTFKRKAEDSIGTVKHMVSAFVDNLEKAASDREDHSDLVMVLDSLRKAAASPDVERFHKEQVTILESGLLSFHEGVQAHVKRSLSYSSGVEAYAFLKRVWETGMRRHLLDMKFDIDKELDSMQKEEEAQTERFERWLHSEDDIVQEWKPSLEHLRSQVRWTPWWRRHTPEYERRQGMLEGRVKQLGEIVQSALIRLNFDIAGSHARLMRCIFAHLGHHLPARSNAHTPEKVMEDEISAHFTRHVHELSAATQHGSVHDMELLLSRCHCFLLQLTRSAAELAGGMNHFHEALETLLVSKLQTFSQELDNFDFGAAAKSVHWLRDLGGWLSSSFSCYCEVLQELRVPEDAALRSVKQLQWSRFGGRALAELGAHFAVLDIPPGSSEQEVNRAYHKKSKEEHPDRQRIRGELRANPISRQQRVQTAYDTIKDSKAVEDFQTQVSKLFAEELQLAPGRLRGCIRELLASQTYNGVRTLLSALGDLELLTPFVELRPGVQKMRSDVHDVVRQEVNRIRTAARALWVQDKFSELQQELSKLARMSEHFSAYPDIYSDSWERELREEVEQEIKDCTRKARSLLQGSAVQINANMQAFAMHLILLGRLFDNLPHFKSVAVRQLNNLLETCQELDCGISFLFKLGMLLEQGKIGDIVDGSVVQEDQRTGKVIVNEFRQFKDVLTVLWNQQTAVTQKDITVTVQEVESRIVSGGQAAVEAPVNRGKLLKGFERYNDMYNQHFHRWRAGELTLPQLVQEVNARAMPLRPCTSGKWGKEVKDVVPHLLAGIFAYFTILKSGDSYTRLLEADDAESAMLPLAQDISSEHLLLKPHNIQIITILRMVGYDSEGSSLENHLMQIRTGEGKSIILGGCSVLFGLLGFRVRCVCYSEYLSQRDRKAFQELFDGFGLSDRVTYSRITTFSEDRTLAEGNLRELTQDLLFGRDLDASNQLRGHMQRASSSAHPKKSAAGTAMIGSGSSSSAVVPADMRPQYMPDSGELLLVDEVDVFFSQDFYGKTHNQVTFLEADEVRDILFAVWELRDSRANPGRLFNMVKATPAFAALLSKFQQWHFLIETEVGAMCADLKDFDAIPYYYNRAENRIGYKIMDSIDYDVVFGYKTAFAYLSEASNQRLRDEEAALKEALRLRVPCGQFSYANLGETTILGVSGTVEALGRHEWEIMNRFGLTQYSFMPSVYGASNFRFLNQSGGRPITISQAADYFHDIASDINSKVKEGRAVIVFFKDTAELSKFESSPSAKQIRSAAW</sequence>
<dbReference type="GO" id="GO:0005524">
    <property type="term" value="F:ATP binding"/>
    <property type="evidence" value="ECO:0007669"/>
    <property type="project" value="InterPro"/>
</dbReference>
<dbReference type="SUPFAM" id="SSF52540">
    <property type="entry name" value="P-loop containing nucleoside triphosphate hydrolases"/>
    <property type="match status" value="2"/>
</dbReference>
<dbReference type="SMART" id="SM00271">
    <property type="entry name" value="DnaJ"/>
    <property type="match status" value="1"/>
</dbReference>
<reference evidence="3" key="1">
    <citation type="submission" date="2021-02" db="EMBL/GenBank/DDBJ databases">
        <authorList>
            <person name="Dougan E. K."/>
            <person name="Rhodes N."/>
            <person name="Thang M."/>
            <person name="Chan C."/>
        </authorList>
    </citation>
    <scope>NUCLEOTIDE SEQUENCE</scope>
</reference>
<protein>
    <recommendedName>
        <fullName evidence="2">J domain-containing protein</fullName>
    </recommendedName>
</protein>
<dbReference type="InterPro" id="IPR036869">
    <property type="entry name" value="J_dom_sf"/>
</dbReference>
<dbReference type="Gene3D" id="1.10.287.110">
    <property type="entry name" value="DnaJ domain"/>
    <property type="match status" value="1"/>
</dbReference>
<feature type="compositionally biased region" description="Low complexity" evidence="1">
    <location>
        <begin position="2220"/>
        <end position="2236"/>
    </location>
</feature>
<dbReference type="PROSITE" id="PS50076">
    <property type="entry name" value="DNAJ_2"/>
    <property type="match status" value="1"/>
</dbReference>
<dbReference type="EMBL" id="CAJNNW010000114">
    <property type="protein sequence ID" value="CAE8623335.1"/>
    <property type="molecule type" value="Genomic_DNA"/>
</dbReference>
<dbReference type="GO" id="GO:0006886">
    <property type="term" value="P:intracellular protein transport"/>
    <property type="evidence" value="ECO:0007669"/>
    <property type="project" value="InterPro"/>
</dbReference>
<gene>
    <name evidence="3" type="ORF">PGLA2088_LOCUS199</name>
</gene>